<evidence type="ECO:0000256" key="2">
    <source>
        <dbReference type="ARBA" id="ARBA00022801"/>
    </source>
</evidence>
<dbReference type="NCBIfam" id="TIGR00666">
    <property type="entry name" value="PBP4"/>
    <property type="match status" value="1"/>
</dbReference>
<evidence type="ECO:0000256" key="1">
    <source>
        <dbReference type="ARBA" id="ARBA00006096"/>
    </source>
</evidence>
<dbReference type="PRINTS" id="PR00922">
    <property type="entry name" value="DADACBPTASE3"/>
</dbReference>
<keyword evidence="4" id="KW-0645">Protease</keyword>
<organism evidence="4 5">
    <name type="scientific">Phocaeicola intestinalis</name>
    <dbReference type="NCBI Taxonomy" id="2762212"/>
    <lineage>
        <taxon>Bacteria</taxon>
        <taxon>Pseudomonadati</taxon>
        <taxon>Bacteroidota</taxon>
        <taxon>Bacteroidia</taxon>
        <taxon>Bacteroidales</taxon>
        <taxon>Bacteroidaceae</taxon>
        <taxon>Phocaeicola</taxon>
    </lineage>
</organism>
<reference evidence="4 5" key="1">
    <citation type="submission" date="2020-08" db="EMBL/GenBank/DDBJ databases">
        <title>A Genomic Blueprint of the Chicken Gut Microbiome.</title>
        <authorList>
            <person name="Gilroy R."/>
            <person name="Ravi A."/>
            <person name="Getino M."/>
            <person name="Pursley I."/>
            <person name="Horton D.L."/>
            <person name="Alikhan N.-F."/>
            <person name="Baker D."/>
            <person name="Gharbi K."/>
            <person name="Hall N."/>
            <person name="Watson M."/>
            <person name="Adriaenssens E.M."/>
            <person name="Foster-Nyarko E."/>
            <person name="Jarju S."/>
            <person name="Secka A."/>
            <person name="Antonio M."/>
            <person name="Oren A."/>
            <person name="Chaudhuri R."/>
            <person name="La Ragione R.M."/>
            <person name="Hildebrand F."/>
            <person name="Pallen M.J."/>
        </authorList>
    </citation>
    <scope>NUCLEOTIDE SEQUENCE [LARGE SCALE GENOMIC DNA]</scope>
    <source>
        <strain evidence="4 5">Sa1CVN1</strain>
    </source>
</reference>
<keyword evidence="2 4" id="KW-0378">Hydrolase</keyword>
<comment type="similarity">
    <text evidence="1">Belongs to the peptidase S13 family.</text>
</comment>
<feature type="chain" id="PRO_5045479519" evidence="3">
    <location>
        <begin position="20"/>
        <end position="465"/>
    </location>
</feature>
<dbReference type="GO" id="GO:0009002">
    <property type="term" value="F:serine-type D-Ala-D-Ala carboxypeptidase activity"/>
    <property type="evidence" value="ECO:0007669"/>
    <property type="project" value="UniProtKB-EC"/>
</dbReference>
<evidence type="ECO:0000313" key="4">
    <source>
        <dbReference type="EMBL" id="MBD8042041.1"/>
    </source>
</evidence>
<gene>
    <name evidence="4" type="primary">dacB</name>
    <name evidence="4" type="ORF">H9625_16670</name>
</gene>
<dbReference type="InterPro" id="IPR000667">
    <property type="entry name" value="Peptidase_S13"/>
</dbReference>
<dbReference type="EC" id="3.4.16.4" evidence="4"/>
<keyword evidence="4" id="KW-0121">Carboxypeptidase</keyword>
<dbReference type="Proteomes" id="UP000620874">
    <property type="component" value="Unassembled WGS sequence"/>
</dbReference>
<dbReference type="PANTHER" id="PTHR30023">
    <property type="entry name" value="D-ALANYL-D-ALANINE CARBOXYPEPTIDASE"/>
    <property type="match status" value="1"/>
</dbReference>
<evidence type="ECO:0000313" key="5">
    <source>
        <dbReference type="Proteomes" id="UP000620874"/>
    </source>
</evidence>
<feature type="signal peptide" evidence="3">
    <location>
        <begin position="1"/>
        <end position="19"/>
    </location>
</feature>
<dbReference type="InterPro" id="IPR012338">
    <property type="entry name" value="Beta-lactam/transpept-like"/>
</dbReference>
<proteinExistence type="inferred from homology"/>
<dbReference type="RefSeq" id="WP_191765433.1">
    <property type="nucleotide sequence ID" value="NZ_JACSPP010000095.1"/>
</dbReference>
<accession>A0ABR8YD58</accession>
<dbReference type="PANTHER" id="PTHR30023:SF0">
    <property type="entry name" value="PENICILLIN-SENSITIVE CARBOXYPEPTIDASE A"/>
    <property type="match status" value="1"/>
</dbReference>
<dbReference type="Gene3D" id="3.50.80.20">
    <property type="entry name" value="D-Ala-D-Ala carboxypeptidase C, peptidase S13"/>
    <property type="match status" value="1"/>
</dbReference>
<dbReference type="SUPFAM" id="SSF56601">
    <property type="entry name" value="beta-lactamase/transpeptidase-like"/>
    <property type="match status" value="1"/>
</dbReference>
<keyword evidence="3" id="KW-0732">Signal</keyword>
<protein>
    <submittedName>
        <fullName evidence="4">D-alanyl-D-alanine carboxypeptidase/D-alanyl-D-alanine-endopeptidase</fullName>
        <ecNumber evidence="4">3.4.16.4</ecNumber>
    </submittedName>
</protein>
<comment type="caution">
    <text evidence="4">The sequence shown here is derived from an EMBL/GenBank/DDBJ whole genome shotgun (WGS) entry which is preliminary data.</text>
</comment>
<sequence>MHRLGFFLGMLLAFCQVCAQGVAEQLEALVASSPVLKTSEVGITVFNLTKGTPVYAYQDQKLYRPASIEKIITTVTALAELGISYTFDTRLAYTGTIGADSTLEGNLYVVGGFDPEFMEDDLQRLTDAVHRAGINSIKGNLVADVSVMDSIYWGTGWAWDDTPNAFQPYLSPLMLNRGCVNVSVKPSQKGRRPDVEVYPKSDYYTIDNRAVCGIPHYGSLKINRDWLYNGNTIHITGNVGRPSGRTLNMFSSQDFFIQTFRYQLAQEHIAVDSLKYGVCPDTVTLLYKVSRPLEPVLKRALKKSDNLSAEALFYHLAIRGGGHKSIGIEDAQKEIEHFMRHHIGKDPDDYSIVDGSGVSMYNYVSPELLLAYLKYAYAHQEIFHPFYEALPIAGVDGTLRYRMRKERAFRNVRAKTGTVKGVSSLAGYVRAGNGDMLAFVIINQNVMSGRKARLFQDKICEILAQ</sequence>
<keyword evidence="5" id="KW-1185">Reference proteome</keyword>
<evidence type="ECO:0000256" key="3">
    <source>
        <dbReference type="SAM" id="SignalP"/>
    </source>
</evidence>
<name>A0ABR8YD58_9BACT</name>
<dbReference type="EMBL" id="JACSPP010000095">
    <property type="protein sequence ID" value="MBD8042041.1"/>
    <property type="molecule type" value="Genomic_DNA"/>
</dbReference>
<dbReference type="Gene3D" id="3.40.710.10">
    <property type="entry name" value="DD-peptidase/beta-lactamase superfamily"/>
    <property type="match status" value="1"/>
</dbReference>
<dbReference type="Pfam" id="PF02113">
    <property type="entry name" value="Peptidase_S13"/>
    <property type="match status" value="1"/>
</dbReference>